<feature type="compositionally biased region" description="Low complexity" evidence="1">
    <location>
        <begin position="21"/>
        <end position="57"/>
    </location>
</feature>
<feature type="compositionally biased region" description="Polar residues" evidence="1">
    <location>
        <begin position="484"/>
        <end position="496"/>
    </location>
</feature>
<dbReference type="GO" id="GO:0016538">
    <property type="term" value="F:cyclin-dependent protein serine/threonine kinase regulator activity"/>
    <property type="evidence" value="ECO:0007669"/>
    <property type="project" value="TreeGrafter"/>
</dbReference>
<dbReference type="STRING" id="983965.A0A2T4CFE2"/>
<dbReference type="InterPro" id="IPR013922">
    <property type="entry name" value="Cyclin_PHO80-like"/>
</dbReference>
<evidence type="ECO:0000313" key="2">
    <source>
        <dbReference type="EMBL" id="PTB80264.1"/>
    </source>
</evidence>
<feature type="compositionally biased region" description="Basic and acidic residues" evidence="1">
    <location>
        <begin position="75"/>
        <end position="88"/>
    </location>
</feature>
<reference evidence="2 3" key="1">
    <citation type="submission" date="2016-07" db="EMBL/GenBank/DDBJ databases">
        <title>Multiple horizontal gene transfer events from other fungi enriched the ability of initially mycotrophic Trichoderma (Ascomycota) to feed on dead plant biomass.</title>
        <authorList>
            <consortium name="DOE Joint Genome Institute"/>
            <person name="Aerts A."/>
            <person name="Atanasova L."/>
            <person name="Chenthamara K."/>
            <person name="Zhang J."/>
            <person name="Grujic M."/>
            <person name="Henrissat B."/>
            <person name="Kuo A."/>
            <person name="Salamov A."/>
            <person name="Lipzen A."/>
            <person name="Labutti K."/>
            <person name="Barry K."/>
            <person name="Miao Y."/>
            <person name="Rahimi M.J."/>
            <person name="Shen Q."/>
            <person name="Grigoriev I.V."/>
            <person name="Kubicek C.P."/>
            <person name="Druzhinina I.S."/>
        </authorList>
    </citation>
    <scope>NUCLEOTIDE SEQUENCE [LARGE SCALE GENOMIC DNA]</scope>
    <source>
        <strain evidence="2 3">ATCC 18648</strain>
    </source>
</reference>
<proteinExistence type="predicted"/>
<dbReference type="CDD" id="cd20557">
    <property type="entry name" value="CYCLIN_ScPCL1-like"/>
    <property type="match status" value="1"/>
</dbReference>
<protein>
    <recommendedName>
        <fullName evidence="4">Cyclin</fullName>
    </recommendedName>
</protein>
<accession>A0A2T4CFE2</accession>
<dbReference type="OrthoDB" id="286814at2759"/>
<dbReference type="PANTHER" id="PTHR15615:SF36">
    <property type="entry name" value="PHO85 CYCLIN-5"/>
    <property type="match status" value="1"/>
</dbReference>
<sequence length="722" mass="78144">MTSATTISPAYDPLSQYGPYSSSIASSASASTSSVWSGFDSASQTSDDASLSTSSESDSCHSYFASRGSSTSISTDHELPGRRPDVLSRQRQLQQVAPVPVVPSELRQNPRRTAAVAGGAGCPPPLLSRQPDRKVNFVDSLVDSSTQIVEAIWPLSSAPCRPEPGNRTVLPLRTFIQETLRRSRTSYSTLQVALYYLILIKPHVPKRGFTVEQYEDRYADRALQCGRRMFLAALILASKYLQDRNYSARAWSKISGLNVQEINQNEVAFLLAVNWKLHITDDVFQRWTEIVLKHTPPPPPPSPGALSQAFTQQALEWKQVILRLDPELTNIEGLIPALRVPARSSDLCALSPRSILNLPAEQQQKHPRVSVSAPATVEEGGRVAKLPTQYPPAAMPLEPTPTMAHSTTAGRVALGLLPTPRLTPQSSGICTPAVSAASHNLGKGNAMCLAVTQASNLSTIQHLERFPATSSTPPQNYCPARRSSLANSISTVSSPDSMVSDHSHTSRSSSISSASSLASATLNGSLTAQSRSRSMKAMNERSSLRTTIQPVSESYEEYGFTSSPESYTGPVANLRGLSVETSLARQQRELEAMSRDAASDAARALQHLRSQNMGGAEFNPPAPIAPKASLKRSRTASVDQPLQDHVREILHYAPQGATSAPWPIVRSRRLDGADYFQVPVLPTPEDTRKRLCCSAEAASGYQAATGNHAYGLREPSFWGILN</sequence>
<dbReference type="GO" id="GO:0005634">
    <property type="term" value="C:nucleus"/>
    <property type="evidence" value="ECO:0007669"/>
    <property type="project" value="TreeGrafter"/>
</dbReference>
<keyword evidence="3" id="KW-1185">Reference proteome</keyword>
<feature type="region of interest" description="Disordered" evidence="1">
    <location>
        <begin position="466"/>
        <end position="546"/>
    </location>
</feature>
<dbReference type="PANTHER" id="PTHR15615">
    <property type="match status" value="1"/>
</dbReference>
<dbReference type="GO" id="GO:0000307">
    <property type="term" value="C:cyclin-dependent protein kinase holoenzyme complex"/>
    <property type="evidence" value="ECO:0007669"/>
    <property type="project" value="TreeGrafter"/>
</dbReference>
<dbReference type="EMBL" id="KZ679127">
    <property type="protein sequence ID" value="PTB80264.1"/>
    <property type="molecule type" value="Genomic_DNA"/>
</dbReference>
<feature type="region of interest" description="Disordered" evidence="1">
    <location>
        <begin position="1"/>
        <end position="125"/>
    </location>
</feature>
<name>A0A2T4CFE2_TRILO</name>
<evidence type="ECO:0000313" key="3">
    <source>
        <dbReference type="Proteomes" id="UP000240760"/>
    </source>
</evidence>
<dbReference type="AlphaFoldDB" id="A0A2T4CFE2"/>
<feature type="compositionally biased region" description="Low complexity" evidence="1">
    <location>
        <begin position="506"/>
        <end position="527"/>
    </location>
</feature>
<dbReference type="Pfam" id="PF08613">
    <property type="entry name" value="Cyclin"/>
    <property type="match status" value="1"/>
</dbReference>
<evidence type="ECO:0000256" key="1">
    <source>
        <dbReference type="SAM" id="MobiDB-lite"/>
    </source>
</evidence>
<evidence type="ECO:0008006" key="4">
    <source>
        <dbReference type="Google" id="ProtNLM"/>
    </source>
</evidence>
<gene>
    <name evidence="2" type="ORF">M440DRAFT_1324820</name>
</gene>
<dbReference type="Gene3D" id="1.10.472.10">
    <property type="entry name" value="Cyclin-like"/>
    <property type="match status" value="1"/>
</dbReference>
<dbReference type="Proteomes" id="UP000240760">
    <property type="component" value="Unassembled WGS sequence"/>
</dbReference>
<dbReference type="GO" id="GO:0019901">
    <property type="term" value="F:protein kinase binding"/>
    <property type="evidence" value="ECO:0007669"/>
    <property type="project" value="InterPro"/>
</dbReference>
<feature type="compositionally biased region" description="Low complexity" evidence="1">
    <location>
        <begin position="90"/>
        <end position="103"/>
    </location>
</feature>
<organism evidence="2 3">
    <name type="scientific">Trichoderma longibrachiatum ATCC 18648</name>
    <dbReference type="NCBI Taxonomy" id="983965"/>
    <lineage>
        <taxon>Eukaryota</taxon>
        <taxon>Fungi</taxon>
        <taxon>Dikarya</taxon>
        <taxon>Ascomycota</taxon>
        <taxon>Pezizomycotina</taxon>
        <taxon>Sordariomycetes</taxon>
        <taxon>Hypocreomycetidae</taxon>
        <taxon>Hypocreales</taxon>
        <taxon>Hypocreaceae</taxon>
        <taxon>Trichoderma</taxon>
    </lineage>
</organism>